<keyword evidence="3" id="KW-1185">Reference proteome</keyword>
<keyword evidence="1" id="KW-0812">Transmembrane</keyword>
<comment type="caution">
    <text evidence="2">The sequence shown here is derived from an EMBL/GenBank/DDBJ whole genome shotgun (WGS) entry which is preliminary data.</text>
</comment>
<dbReference type="RefSeq" id="WP_204118072.1">
    <property type="nucleotide sequence ID" value="NZ_BOLV01000002.1"/>
</dbReference>
<proteinExistence type="predicted"/>
<feature type="transmembrane region" description="Helical" evidence="1">
    <location>
        <begin position="175"/>
        <end position="193"/>
    </location>
</feature>
<evidence type="ECO:0000256" key="1">
    <source>
        <dbReference type="SAM" id="Phobius"/>
    </source>
</evidence>
<feature type="transmembrane region" description="Helical" evidence="1">
    <location>
        <begin position="89"/>
        <end position="118"/>
    </location>
</feature>
<feature type="transmembrane region" description="Helical" evidence="1">
    <location>
        <begin position="232"/>
        <end position="255"/>
    </location>
</feature>
<accession>A0ABW4BHK6</accession>
<dbReference type="EMBL" id="JBHTOA010000031">
    <property type="protein sequence ID" value="MFD1399240.1"/>
    <property type="molecule type" value="Genomic_DNA"/>
</dbReference>
<feature type="transmembrane region" description="Helical" evidence="1">
    <location>
        <begin position="20"/>
        <end position="42"/>
    </location>
</feature>
<keyword evidence="1" id="KW-0472">Membrane</keyword>
<keyword evidence="1" id="KW-1133">Transmembrane helix</keyword>
<gene>
    <name evidence="2" type="ORF">ACFQ41_07945</name>
</gene>
<sequence>MTKASKVLGQLLGLRLKEIAGWLGLYVLLILGLSAAYALGWVDEGNYFGLPLSAMVFGLFAGFVRLAMLQEQMWTSNWWRLLPLPSWQLMVVVTLATWLTQIVLWLGAGLVTAAWLTVAPGGPDLGAPNIQGGLVLVALALVVELWFGAMISTVHLITEMISAYLPDLRQKIVKVVLYAGVFIGLEYLLGAAFDWLSGLAYHGGHPEFSFSFGTSTADWGTSVQIPAGIGQAFLPVFVLLGIGTVALVCLNAYLLNHVETKQPQQIG</sequence>
<feature type="transmembrane region" description="Helical" evidence="1">
    <location>
        <begin position="130"/>
        <end position="154"/>
    </location>
</feature>
<reference evidence="3" key="1">
    <citation type="journal article" date="2019" name="Int. J. Syst. Evol. Microbiol.">
        <title>The Global Catalogue of Microorganisms (GCM) 10K type strain sequencing project: providing services to taxonomists for standard genome sequencing and annotation.</title>
        <authorList>
            <consortium name="The Broad Institute Genomics Platform"/>
            <consortium name="The Broad Institute Genome Sequencing Center for Infectious Disease"/>
            <person name="Wu L."/>
            <person name="Ma J."/>
        </authorList>
    </citation>
    <scope>NUCLEOTIDE SEQUENCE [LARGE SCALE GENOMIC DNA]</scope>
    <source>
        <strain evidence="3">CCM 9110</strain>
    </source>
</reference>
<feature type="transmembrane region" description="Helical" evidence="1">
    <location>
        <begin position="48"/>
        <end position="68"/>
    </location>
</feature>
<name>A0ABW4BHK6_9LACO</name>
<evidence type="ECO:0000313" key="3">
    <source>
        <dbReference type="Proteomes" id="UP001597199"/>
    </source>
</evidence>
<protein>
    <submittedName>
        <fullName evidence="2">Uncharacterized protein</fullName>
    </submittedName>
</protein>
<evidence type="ECO:0000313" key="2">
    <source>
        <dbReference type="EMBL" id="MFD1399240.1"/>
    </source>
</evidence>
<organism evidence="2 3">
    <name type="scientific">Lacticaseibacillus suilingensis</name>
    <dbReference type="NCBI Taxonomy" id="2799577"/>
    <lineage>
        <taxon>Bacteria</taxon>
        <taxon>Bacillati</taxon>
        <taxon>Bacillota</taxon>
        <taxon>Bacilli</taxon>
        <taxon>Lactobacillales</taxon>
        <taxon>Lactobacillaceae</taxon>
        <taxon>Lacticaseibacillus</taxon>
    </lineage>
</organism>
<dbReference type="Proteomes" id="UP001597199">
    <property type="component" value="Unassembled WGS sequence"/>
</dbReference>